<feature type="compositionally biased region" description="Polar residues" evidence="1">
    <location>
        <begin position="31"/>
        <end position="49"/>
    </location>
</feature>
<accession>A0AAN8AZ27</accession>
<organism evidence="2 3">
    <name type="scientific">Champsocephalus esox</name>
    <name type="common">pike icefish</name>
    <dbReference type="NCBI Taxonomy" id="159716"/>
    <lineage>
        <taxon>Eukaryota</taxon>
        <taxon>Metazoa</taxon>
        <taxon>Chordata</taxon>
        <taxon>Craniata</taxon>
        <taxon>Vertebrata</taxon>
        <taxon>Euteleostomi</taxon>
        <taxon>Actinopterygii</taxon>
        <taxon>Neopterygii</taxon>
        <taxon>Teleostei</taxon>
        <taxon>Neoteleostei</taxon>
        <taxon>Acanthomorphata</taxon>
        <taxon>Eupercaria</taxon>
        <taxon>Perciformes</taxon>
        <taxon>Notothenioidei</taxon>
        <taxon>Channichthyidae</taxon>
        <taxon>Champsocephalus</taxon>
    </lineage>
</organism>
<protein>
    <submittedName>
        <fullName evidence="2">Uncharacterized protein</fullName>
    </submittedName>
</protein>
<dbReference type="EMBL" id="JAULUE010002069">
    <property type="protein sequence ID" value="KAK5875295.1"/>
    <property type="molecule type" value="Genomic_DNA"/>
</dbReference>
<sequence length="119" mass="13131">MSRSRFLPQCHTRARAIREEPSSYAARSLSPVCQTRTSITQPRTRSQRLPGQDTGERGCTVSPPLCPHLGEKKLRCLRSGSVRLTGQMLLLKAGHSWLDPCCYASILPQAAVTATFPTH</sequence>
<evidence type="ECO:0000313" key="3">
    <source>
        <dbReference type="Proteomes" id="UP001335648"/>
    </source>
</evidence>
<proteinExistence type="predicted"/>
<evidence type="ECO:0000256" key="1">
    <source>
        <dbReference type="SAM" id="MobiDB-lite"/>
    </source>
</evidence>
<name>A0AAN8AZ27_9TELE</name>
<dbReference type="Proteomes" id="UP001335648">
    <property type="component" value="Unassembled WGS sequence"/>
</dbReference>
<comment type="caution">
    <text evidence="2">The sequence shown here is derived from an EMBL/GenBank/DDBJ whole genome shotgun (WGS) entry which is preliminary data.</text>
</comment>
<feature type="region of interest" description="Disordered" evidence="1">
    <location>
        <begin position="18"/>
        <end position="60"/>
    </location>
</feature>
<reference evidence="2 3" key="1">
    <citation type="journal article" date="2023" name="Mol. Biol. Evol.">
        <title>Genomics of Secondarily Temperate Adaptation in the Only Non-Antarctic Icefish.</title>
        <authorList>
            <person name="Rivera-Colon A.G."/>
            <person name="Rayamajhi N."/>
            <person name="Minhas B.F."/>
            <person name="Madrigal G."/>
            <person name="Bilyk K.T."/>
            <person name="Yoon V."/>
            <person name="Hune M."/>
            <person name="Gregory S."/>
            <person name="Cheng C.H.C."/>
            <person name="Catchen J.M."/>
        </authorList>
    </citation>
    <scope>NUCLEOTIDE SEQUENCE [LARGE SCALE GENOMIC DNA]</scope>
    <source>
        <strain evidence="2">JC2023a</strain>
    </source>
</reference>
<keyword evidence="3" id="KW-1185">Reference proteome</keyword>
<gene>
    <name evidence="2" type="ORF">CesoFtcFv8_027789</name>
</gene>
<dbReference type="AlphaFoldDB" id="A0AAN8AZ27"/>
<evidence type="ECO:0000313" key="2">
    <source>
        <dbReference type="EMBL" id="KAK5875295.1"/>
    </source>
</evidence>